<organism evidence="1 2">
    <name type="scientific">Streptomyces thermolineatus</name>
    <dbReference type="NCBI Taxonomy" id="44033"/>
    <lineage>
        <taxon>Bacteria</taxon>
        <taxon>Bacillati</taxon>
        <taxon>Actinomycetota</taxon>
        <taxon>Actinomycetes</taxon>
        <taxon>Kitasatosporales</taxon>
        <taxon>Streptomycetaceae</taxon>
        <taxon>Streptomyces</taxon>
    </lineage>
</organism>
<evidence type="ECO:0000313" key="1">
    <source>
        <dbReference type="EMBL" id="GAA2476916.1"/>
    </source>
</evidence>
<keyword evidence="2" id="KW-1185">Reference proteome</keyword>
<accession>A0ABN3L5S8</accession>
<comment type="caution">
    <text evidence="1">The sequence shown here is derived from an EMBL/GenBank/DDBJ whole genome shotgun (WGS) entry which is preliminary data.</text>
</comment>
<evidence type="ECO:0000313" key="2">
    <source>
        <dbReference type="Proteomes" id="UP001501358"/>
    </source>
</evidence>
<gene>
    <name evidence="1" type="ORF">GCM10010406_11420</name>
</gene>
<proteinExistence type="predicted"/>
<dbReference type="Proteomes" id="UP001501358">
    <property type="component" value="Unassembled WGS sequence"/>
</dbReference>
<dbReference type="EMBL" id="BAAATA010000004">
    <property type="protein sequence ID" value="GAA2476916.1"/>
    <property type="molecule type" value="Genomic_DNA"/>
</dbReference>
<reference evidence="1 2" key="1">
    <citation type="journal article" date="2019" name="Int. J. Syst. Evol. Microbiol.">
        <title>The Global Catalogue of Microorganisms (GCM) 10K type strain sequencing project: providing services to taxonomists for standard genome sequencing and annotation.</title>
        <authorList>
            <consortium name="The Broad Institute Genomics Platform"/>
            <consortium name="The Broad Institute Genome Sequencing Center for Infectious Disease"/>
            <person name="Wu L."/>
            <person name="Ma J."/>
        </authorList>
    </citation>
    <scope>NUCLEOTIDE SEQUENCE [LARGE SCALE GENOMIC DNA]</scope>
    <source>
        <strain evidence="1 2">JCM 6307</strain>
    </source>
</reference>
<name>A0ABN3L5S8_9ACTN</name>
<sequence>MEEISLLRGVEEGDWTAVAPVMVLPSRVILTCTGPYCVLTVAPVTDRVVDPPEVASVVLGAAGAVLVLTGAAVAVRDAGVRVDADALAEAVVLGLGDDGAEAVGDSAAVAEAVGEVPSPAGAEEAAGVPGAAARASEGSVVGLSASSSTMTDTVPAPARTARRSGCVFLTFRSACPGVRALHPSQKANDSWWIRRSGTPASRRAV</sequence>
<protein>
    <submittedName>
        <fullName evidence="1">Uncharacterized protein</fullName>
    </submittedName>
</protein>